<dbReference type="InParanoid" id="A0A2P5FNT6"/>
<feature type="transmembrane region" description="Helical" evidence="1">
    <location>
        <begin position="94"/>
        <end position="118"/>
    </location>
</feature>
<feature type="transmembrane region" description="Helical" evidence="1">
    <location>
        <begin position="33"/>
        <end position="63"/>
    </location>
</feature>
<keyword evidence="1" id="KW-0812">Transmembrane</keyword>
<dbReference type="EMBL" id="JXTC01000018">
    <property type="protein sequence ID" value="PON99455.1"/>
    <property type="molecule type" value="Genomic_DNA"/>
</dbReference>
<reference evidence="3" key="1">
    <citation type="submission" date="2016-06" db="EMBL/GenBank/DDBJ databases">
        <title>Parallel loss of symbiosis genes in relatives of nitrogen-fixing non-legume Parasponia.</title>
        <authorList>
            <person name="Van Velzen R."/>
            <person name="Holmer R."/>
            <person name="Bu F."/>
            <person name="Rutten L."/>
            <person name="Van Zeijl A."/>
            <person name="Liu W."/>
            <person name="Santuari L."/>
            <person name="Cao Q."/>
            <person name="Sharma T."/>
            <person name="Shen D."/>
            <person name="Roswanjaya Y."/>
            <person name="Wardhani T."/>
            <person name="Kalhor M.S."/>
            <person name="Jansen J."/>
            <person name="Van den Hoogen J."/>
            <person name="Gungor B."/>
            <person name="Hartog M."/>
            <person name="Hontelez J."/>
            <person name="Verver J."/>
            <person name="Yang W.-C."/>
            <person name="Schijlen E."/>
            <person name="Repin R."/>
            <person name="Schilthuizen M."/>
            <person name="Schranz E."/>
            <person name="Heidstra R."/>
            <person name="Miyata K."/>
            <person name="Fedorova E."/>
            <person name="Kohlen W."/>
            <person name="Bisseling T."/>
            <person name="Smit S."/>
            <person name="Geurts R."/>
        </authorList>
    </citation>
    <scope>NUCLEOTIDE SEQUENCE [LARGE SCALE GENOMIC DNA]</scope>
    <source>
        <strain evidence="3">cv. RG33-2</strain>
    </source>
</reference>
<protein>
    <recommendedName>
        <fullName evidence="4">Transmembrane protein</fullName>
    </recommendedName>
</protein>
<keyword evidence="3" id="KW-1185">Reference proteome</keyword>
<evidence type="ECO:0008006" key="4">
    <source>
        <dbReference type="Google" id="ProtNLM"/>
    </source>
</evidence>
<proteinExistence type="predicted"/>
<dbReference type="OrthoDB" id="1949961at2759"/>
<evidence type="ECO:0000313" key="3">
    <source>
        <dbReference type="Proteomes" id="UP000237000"/>
    </source>
</evidence>
<gene>
    <name evidence="2" type="ORF">TorRG33x02_046220</name>
</gene>
<organism evidence="2 3">
    <name type="scientific">Trema orientale</name>
    <name type="common">Charcoal tree</name>
    <name type="synonym">Celtis orientalis</name>
    <dbReference type="NCBI Taxonomy" id="63057"/>
    <lineage>
        <taxon>Eukaryota</taxon>
        <taxon>Viridiplantae</taxon>
        <taxon>Streptophyta</taxon>
        <taxon>Embryophyta</taxon>
        <taxon>Tracheophyta</taxon>
        <taxon>Spermatophyta</taxon>
        <taxon>Magnoliopsida</taxon>
        <taxon>eudicotyledons</taxon>
        <taxon>Gunneridae</taxon>
        <taxon>Pentapetalae</taxon>
        <taxon>rosids</taxon>
        <taxon>fabids</taxon>
        <taxon>Rosales</taxon>
        <taxon>Cannabaceae</taxon>
        <taxon>Trema</taxon>
    </lineage>
</organism>
<evidence type="ECO:0000256" key="1">
    <source>
        <dbReference type="SAM" id="Phobius"/>
    </source>
</evidence>
<keyword evidence="1" id="KW-1133">Transmembrane helix</keyword>
<sequence>MPECPCCHSFHVGLGGGVFQLSPLNASPRKRKILLMVLMSLLCVATVVVLRLVILIHTIIYLLERFGPCFHGHGVGDQSVHLARGSITQGMRNLILVLLVIIICLVDIVGIGIIAGHYNRVDRCGFVEGNGVLTMLLNSLESEVANEQANYIVLGKKILAFRVVSGKFRHRPSRHGLNLHWTVFEDFRKHRTNSRMDHVLHAFRVTAKQSNCSGSILLALRLTIFNQFQQRSNPSFLNNQLPIPVVIPSKRNQRSRRIRSAFKRTRIENSNLFPYEAENRLVGGDGRQSQVPIVSSIGRGRDTEEPGHISYRILELRRHFPERCGGNDGEDPLHEAIGAALEGQGEGLVENLLGVIDDPLCGALIEVRTSSSRLAEEAGQLFRLQLELHTLLLERTGLVRGLNHLVRQLDRLGQDLFHYVRHGYHGGPGSLSSGLKSNIRYQNRSRDFGYLFWS</sequence>
<dbReference type="AlphaFoldDB" id="A0A2P5FNT6"/>
<comment type="caution">
    <text evidence="2">The sequence shown here is derived from an EMBL/GenBank/DDBJ whole genome shotgun (WGS) entry which is preliminary data.</text>
</comment>
<keyword evidence="1" id="KW-0472">Membrane</keyword>
<accession>A0A2P5FNT6</accession>
<name>A0A2P5FNT6_TREOI</name>
<evidence type="ECO:0000313" key="2">
    <source>
        <dbReference type="EMBL" id="PON99455.1"/>
    </source>
</evidence>
<dbReference type="Proteomes" id="UP000237000">
    <property type="component" value="Unassembled WGS sequence"/>
</dbReference>